<proteinExistence type="predicted"/>
<feature type="region of interest" description="Disordered" evidence="1">
    <location>
        <begin position="105"/>
        <end position="130"/>
    </location>
</feature>
<sequence length="130" mass="13912">MKWSVGGAGGRAGVVQFRVSGNGTRPKGTSKILLEESLRTLVERFDQYLLSLCHVTLSSHSNALMQSSRHGARSVRVLKCGVMSLVCRGARWLGRDTGQVQAARCAGRLPPAPSPLQPAPHVTPTPRTPS</sequence>
<reference evidence="2" key="1">
    <citation type="submission" date="2022-03" db="EMBL/GenBank/DDBJ databases">
        <authorList>
            <person name="Lindestad O."/>
        </authorList>
    </citation>
    <scope>NUCLEOTIDE SEQUENCE</scope>
</reference>
<name>A0A8S4RYW0_9NEOP</name>
<organism evidence="2 3">
    <name type="scientific">Pararge aegeria aegeria</name>
    <dbReference type="NCBI Taxonomy" id="348720"/>
    <lineage>
        <taxon>Eukaryota</taxon>
        <taxon>Metazoa</taxon>
        <taxon>Ecdysozoa</taxon>
        <taxon>Arthropoda</taxon>
        <taxon>Hexapoda</taxon>
        <taxon>Insecta</taxon>
        <taxon>Pterygota</taxon>
        <taxon>Neoptera</taxon>
        <taxon>Endopterygota</taxon>
        <taxon>Lepidoptera</taxon>
        <taxon>Glossata</taxon>
        <taxon>Ditrysia</taxon>
        <taxon>Papilionoidea</taxon>
        <taxon>Nymphalidae</taxon>
        <taxon>Satyrinae</taxon>
        <taxon>Satyrini</taxon>
        <taxon>Parargina</taxon>
        <taxon>Pararge</taxon>
    </lineage>
</organism>
<dbReference type="EMBL" id="CAKXAJ010025639">
    <property type="protein sequence ID" value="CAH2242376.1"/>
    <property type="molecule type" value="Genomic_DNA"/>
</dbReference>
<evidence type="ECO:0000313" key="3">
    <source>
        <dbReference type="Proteomes" id="UP000838756"/>
    </source>
</evidence>
<keyword evidence="3" id="KW-1185">Reference proteome</keyword>
<gene>
    <name evidence="2" type="primary">jg3766</name>
    <name evidence="2" type="ORF">PAEG_LOCUS18699</name>
</gene>
<feature type="compositionally biased region" description="Pro residues" evidence="1">
    <location>
        <begin position="110"/>
        <end position="130"/>
    </location>
</feature>
<dbReference type="AlphaFoldDB" id="A0A8S4RYW0"/>
<accession>A0A8S4RYW0</accession>
<dbReference type="Proteomes" id="UP000838756">
    <property type="component" value="Unassembled WGS sequence"/>
</dbReference>
<comment type="caution">
    <text evidence="2">The sequence shown here is derived from an EMBL/GenBank/DDBJ whole genome shotgun (WGS) entry which is preliminary data.</text>
</comment>
<evidence type="ECO:0000313" key="2">
    <source>
        <dbReference type="EMBL" id="CAH2242376.1"/>
    </source>
</evidence>
<evidence type="ECO:0000256" key="1">
    <source>
        <dbReference type="SAM" id="MobiDB-lite"/>
    </source>
</evidence>
<protein>
    <submittedName>
        <fullName evidence="2">Jg3766 protein</fullName>
    </submittedName>
</protein>